<evidence type="ECO:0000313" key="2">
    <source>
        <dbReference type="EMBL" id="KAG5667762.1"/>
    </source>
</evidence>
<protein>
    <recommendedName>
        <fullName evidence="4">NACHT domain-containing protein</fullName>
    </recommendedName>
</protein>
<evidence type="ECO:0008006" key="4">
    <source>
        <dbReference type="Google" id="ProtNLM"/>
    </source>
</evidence>
<dbReference type="InterPro" id="IPR036770">
    <property type="entry name" value="Ankyrin_rpt-contain_sf"/>
</dbReference>
<evidence type="ECO:0000313" key="3">
    <source>
        <dbReference type="Proteomes" id="UP001107558"/>
    </source>
</evidence>
<reference evidence="2" key="1">
    <citation type="submission" date="2021-03" db="EMBL/GenBank/DDBJ databases">
        <title>Chromosome level genome of the anhydrobiotic midge Polypedilum vanderplanki.</title>
        <authorList>
            <person name="Yoshida Y."/>
            <person name="Kikawada T."/>
            <person name="Gusev O."/>
        </authorList>
    </citation>
    <scope>NUCLEOTIDE SEQUENCE</scope>
    <source>
        <strain evidence="2">NIAS01</strain>
        <tissue evidence="2">Whole body or cell culture</tissue>
    </source>
</reference>
<sequence length="1438" mass="170459">MDSVNKTSHFECWAIKFPTSGKLLKKSINKFGVSNAKICLIINYCPSLSKVINFLSNPEFKSTLFPKKKFSSIIAIKFKIREKFESKEAENLKFEEFKTLDKILLSFESNDDAQKVIFWKNTKDKNFLSLTFDKDQSSLDLKTFITDFIINSLISNSHVKYNNAYNRLTGLTDSRGFNLLMAAVESENIDILRELLKLPININLTSKEEKTETDKNIKEGQKAADIAWQKNNQQILLELLKANSMYPKGFDKNKCSEEVEDFLEISEKLHKAIKRDNQEEVLKILNAHKNIRYFFDSSNDSAAAIAVKTKKISIYKTLIQNNCFVSRYENFEAIMEELRKLMKDDENNFENIQKELKEIHKFHFKELPKKHIQIHLSNSFFGHDEENINENFICIREAFERIDKIREGNLLLKVNAVSKNVTNNFDFNRDNLQHMVPPDADEGTDGLFFSFNEEVYFAAQKLTNNQEVFEVDGIMMHEHGHCAINRIFKNRSKPYSKDDKGNEAKFQAIIGEYYKLYQEKQDEDMERIVAWVFENYDENDWPAELIVRVPHMLGHYQNNQDKLKELKETFKSLFDYYDQIVMPTMEKTLQILENLSIETKSIKFDELTEPFKSFIRNSVIYFQGKKVKLKEISDENLLNYLTSQKIRDILNRKNLFIGKTLEINHKFNMQRKFYTNLAIEEDKTDSQHFDSIMDEKKKCLLLSDLAGTGKSTTLEFIAKIKNEKFPHKWIVMIDLKRHIKVYKNYTFLRENPLLKDILLFLTDILTFSDALEIRIFVHLFINGQVVLLFDGFDEISPTYGNIILKILEFIRNSTNNQQYITTRTQYEKTLTEKLNCITYKLQPFDYQEGIKFIEKYTQSKNLTVDLELVKEIIFETKIYENPLMLTMMVDLHVNGKLKKENFNIYSLYEDTIEMKKDILVEKGELANRDSNVDSEVTIWKVHQIYALKLLFIDFTVEDYLSDEFLNPNKSKDYQKKFIDFDQFEVFKRWEREKSKWTPDAISRTGLLSINCWNTNDEYPVFSHQTYTEFFVAKFLVESVTEAIEDEIDLNESEFEMRMKIGAHMVKNFYDFIDDSLINMLRIFISDFITKRVKEKKFKLNKKFYEFLKKPKTQKFIRILIEENDSYDGLYDPYEHYFYQFMHQFFKITIPNKKFFNLLTFTVNNRSELFQIALRHKEISFLLCAVVFDIFKNSKIQNCHKLTGFGLNLNDDDLLLPSNEVLEILSKIDFLSKSDLLENYKGGIEQFDIWNDKEEIVGFQLLYQFLCFINQVNDIDPETCKKLIQSLTEFFWFYILKSKAMIEIFFEIVQKYFSNNKKAFAEILSTISHSDKYNLIMNIFCLIKTNQRFIKNFKLFFMKTENFFQSNRDLMRTFLKNYKNRFFCLLMKNNIDKIKDLFLKYLSESEFNWLLSNPSMISTPNSFKKVPVLHTTVKFKSNV</sequence>
<dbReference type="EMBL" id="JADBJN010000004">
    <property type="protein sequence ID" value="KAG5667762.1"/>
    <property type="molecule type" value="Genomic_DNA"/>
</dbReference>
<dbReference type="Gene3D" id="1.25.40.20">
    <property type="entry name" value="Ankyrin repeat-containing domain"/>
    <property type="match status" value="1"/>
</dbReference>
<dbReference type="SUPFAM" id="SSF48403">
    <property type="entry name" value="Ankyrin repeat"/>
    <property type="match status" value="1"/>
</dbReference>
<comment type="caution">
    <text evidence="2">The sequence shown here is derived from an EMBL/GenBank/DDBJ whole genome shotgun (WGS) entry which is preliminary data.</text>
</comment>
<dbReference type="InterPro" id="IPR002110">
    <property type="entry name" value="Ankyrin_rpt"/>
</dbReference>
<name>A0A9J6BDH6_POLVA</name>
<keyword evidence="1" id="KW-0175">Coiled coil</keyword>
<accession>A0A9J6BDH6</accession>
<gene>
    <name evidence="2" type="ORF">PVAND_015732</name>
</gene>
<feature type="coiled-coil region" evidence="1">
    <location>
        <begin position="328"/>
        <end position="355"/>
    </location>
</feature>
<dbReference type="Gene3D" id="3.40.50.300">
    <property type="entry name" value="P-loop containing nucleotide triphosphate hydrolases"/>
    <property type="match status" value="1"/>
</dbReference>
<dbReference type="SUPFAM" id="SSF52540">
    <property type="entry name" value="P-loop containing nucleoside triphosphate hydrolases"/>
    <property type="match status" value="1"/>
</dbReference>
<evidence type="ECO:0000256" key="1">
    <source>
        <dbReference type="SAM" id="Coils"/>
    </source>
</evidence>
<keyword evidence="3" id="KW-1185">Reference proteome</keyword>
<dbReference type="InterPro" id="IPR027417">
    <property type="entry name" value="P-loop_NTPase"/>
</dbReference>
<proteinExistence type="predicted"/>
<organism evidence="2 3">
    <name type="scientific">Polypedilum vanderplanki</name>
    <name type="common">Sleeping chironomid midge</name>
    <dbReference type="NCBI Taxonomy" id="319348"/>
    <lineage>
        <taxon>Eukaryota</taxon>
        <taxon>Metazoa</taxon>
        <taxon>Ecdysozoa</taxon>
        <taxon>Arthropoda</taxon>
        <taxon>Hexapoda</taxon>
        <taxon>Insecta</taxon>
        <taxon>Pterygota</taxon>
        <taxon>Neoptera</taxon>
        <taxon>Endopterygota</taxon>
        <taxon>Diptera</taxon>
        <taxon>Nematocera</taxon>
        <taxon>Chironomoidea</taxon>
        <taxon>Chironomidae</taxon>
        <taxon>Chironominae</taxon>
        <taxon>Polypedilum</taxon>
        <taxon>Polypedilum</taxon>
    </lineage>
</organism>
<dbReference type="SMART" id="SM00248">
    <property type="entry name" value="ANK"/>
    <property type="match status" value="2"/>
</dbReference>
<dbReference type="OrthoDB" id="7739966at2759"/>
<dbReference type="Proteomes" id="UP001107558">
    <property type="component" value="Chromosome 4"/>
</dbReference>